<organism evidence="2 3">
    <name type="scientific">Thermosinus carboxydivorans Nor1</name>
    <dbReference type="NCBI Taxonomy" id="401526"/>
    <lineage>
        <taxon>Bacteria</taxon>
        <taxon>Bacillati</taxon>
        <taxon>Bacillota</taxon>
        <taxon>Negativicutes</taxon>
        <taxon>Selenomonadales</taxon>
        <taxon>Sporomusaceae</taxon>
        <taxon>Thermosinus</taxon>
    </lineage>
</organism>
<dbReference type="Gene3D" id="3.30.70.1900">
    <property type="match status" value="1"/>
</dbReference>
<dbReference type="OrthoDB" id="9787241at2"/>
<dbReference type="EMBL" id="AAWL01000003">
    <property type="protein sequence ID" value="EAX48296.1"/>
    <property type="molecule type" value="Genomic_DNA"/>
</dbReference>
<dbReference type="Proteomes" id="UP000005139">
    <property type="component" value="Unassembled WGS sequence"/>
</dbReference>
<reference evidence="2 3" key="1">
    <citation type="submission" date="2007-01" db="EMBL/GenBank/DDBJ databases">
        <title>Annotation of the draft genome assembly of Thermosinus carboxydivorans Nor1.</title>
        <authorList>
            <consortium name="US DOE Joint Genome Institute (JGI-ORNL)"/>
            <person name="Larimer F."/>
            <person name="Land M."/>
            <person name="Hauser L."/>
        </authorList>
    </citation>
    <scope>NUCLEOTIDE SEQUENCE [LARGE SCALE GENOMIC DNA]</scope>
    <source>
        <strain evidence="2 3">Nor1</strain>
    </source>
</reference>
<evidence type="ECO:0000313" key="2">
    <source>
        <dbReference type="EMBL" id="EAX48296.1"/>
    </source>
</evidence>
<dbReference type="AlphaFoldDB" id="A1HND4"/>
<dbReference type="Pfam" id="PF10040">
    <property type="entry name" value="CRISPR_Cas6"/>
    <property type="match status" value="1"/>
</dbReference>
<evidence type="ECO:0000259" key="1">
    <source>
        <dbReference type="Pfam" id="PF10040"/>
    </source>
</evidence>
<proteinExistence type="predicted"/>
<sequence length="326" mass="36359">MFTDFHVARYEVVLEAGPKGLLLPPYKGSTLRGGFGHVFRRICCSQTETGCLQCMLAQACAYGQIFEPSPPAGSAVLKNLSDIPRPFVIEPPLETKTLYAPGEQLRFGLVLIGQAIQYLPYFVLTFKELGNIGLGKGRLPFVLADFRAVMADGRVVPVYNRATNMVTPGNAGVTLGELTAGETFAADKLVINFVTMTRLKYEHNLVTTVPFHVLIRNLLRRISTLYYFFHGYRQEDVDYRRLIAEAETVDTAHASLRLVDWERYSHRQETKMNMGGLVGEIVYAGDIAPFWPLLKLGEVIHVGKGCVFGLGKYEVKSERREEGSIC</sequence>
<gene>
    <name evidence="2" type="ORF">TcarDRAFT_2246</name>
</gene>
<evidence type="ECO:0000313" key="3">
    <source>
        <dbReference type="Proteomes" id="UP000005139"/>
    </source>
</evidence>
<keyword evidence="3" id="KW-1185">Reference proteome</keyword>
<name>A1HND4_9FIRM</name>
<comment type="caution">
    <text evidence="2">The sequence shown here is derived from an EMBL/GenBank/DDBJ whole genome shotgun (WGS) entry which is preliminary data.</text>
</comment>
<feature type="domain" description="CRISPR-associated protein Cas6 C-terminal" evidence="1">
    <location>
        <begin position="191"/>
        <end position="313"/>
    </location>
</feature>
<accession>A1HND4</accession>
<reference evidence="2 3" key="2">
    <citation type="submission" date="2007-01" db="EMBL/GenBank/DDBJ databases">
        <title>Sequencing of the draft genome and assembly of Thermosinus carboxydivorans Nor1.</title>
        <authorList>
            <consortium name="US DOE Joint Genome Institute (JGI-PGF)"/>
            <person name="Copeland A."/>
            <person name="Lucas S."/>
            <person name="Lapidus A."/>
            <person name="Barry K."/>
            <person name="Glavina del Rio T."/>
            <person name="Dalin E."/>
            <person name="Tice H."/>
            <person name="Bruce D."/>
            <person name="Pitluck S."/>
            <person name="Richardson P."/>
        </authorList>
    </citation>
    <scope>NUCLEOTIDE SEQUENCE [LARGE SCALE GENOMIC DNA]</scope>
    <source>
        <strain evidence="2 3">Nor1</strain>
    </source>
</reference>
<dbReference type="eggNOG" id="COG5551">
    <property type="taxonomic scope" value="Bacteria"/>
</dbReference>
<protein>
    <submittedName>
        <fullName evidence="2">Conserved hypothetical cytosolic protein</fullName>
    </submittedName>
</protein>
<dbReference type="RefSeq" id="WP_007288544.1">
    <property type="nucleotide sequence ID" value="NZ_AAWL01000003.1"/>
</dbReference>
<dbReference type="InterPro" id="IPR019267">
    <property type="entry name" value="CRISPR-assoc_Cas6_C"/>
</dbReference>